<protein>
    <submittedName>
        <fullName evidence="1">Uncharacterized protein</fullName>
    </submittedName>
</protein>
<comment type="caution">
    <text evidence="1">The sequence shown here is derived from an EMBL/GenBank/DDBJ whole genome shotgun (WGS) entry which is preliminary data.</text>
</comment>
<gene>
    <name evidence="1" type="ORF">ICL16_04595</name>
</gene>
<name>A0A8J6XGL8_9CYAN</name>
<dbReference type="AlphaFoldDB" id="A0A8J6XGL8"/>
<keyword evidence="2" id="KW-1185">Reference proteome</keyword>
<dbReference type="RefSeq" id="WP_190825707.1">
    <property type="nucleotide sequence ID" value="NZ_CAWPPI010000024.1"/>
</dbReference>
<organism evidence="1 2">
    <name type="scientific">Iningainema tapete BLCC-T55</name>
    <dbReference type="NCBI Taxonomy" id="2748662"/>
    <lineage>
        <taxon>Bacteria</taxon>
        <taxon>Bacillati</taxon>
        <taxon>Cyanobacteriota</taxon>
        <taxon>Cyanophyceae</taxon>
        <taxon>Nostocales</taxon>
        <taxon>Scytonemataceae</taxon>
        <taxon>Iningainema tapete</taxon>
    </lineage>
</organism>
<proteinExistence type="predicted"/>
<reference evidence="1" key="1">
    <citation type="submission" date="2020-09" db="EMBL/GenBank/DDBJ databases">
        <title>Iningainema tapete sp. nov. (Scytonemataceae, Cyanobacteria) from greenhouses in central Florida (USA) produces two types of nodularin with biosynthetic potential for microcystin-LR and anabaenopeptins.</title>
        <authorList>
            <person name="Berthold D.E."/>
            <person name="Lefler F.W."/>
            <person name="Huang I.-S."/>
            <person name="Abdulla H."/>
            <person name="Zimba P.V."/>
            <person name="Laughinghouse H.D. IV."/>
        </authorList>
    </citation>
    <scope>NUCLEOTIDE SEQUENCE</scope>
    <source>
        <strain evidence="1">BLCCT55</strain>
    </source>
</reference>
<evidence type="ECO:0000313" key="1">
    <source>
        <dbReference type="EMBL" id="MBD2771409.1"/>
    </source>
</evidence>
<dbReference type="EMBL" id="JACXAE010000024">
    <property type="protein sequence ID" value="MBD2771409.1"/>
    <property type="molecule type" value="Genomic_DNA"/>
</dbReference>
<sequence length="66" mass="7271">MQSSTCACSAVTIRQQQEQNIHHQKQCNDAKPNHCKNKSGNCTVVENGRVVIKPVNQSSDSRDTTS</sequence>
<evidence type="ECO:0000313" key="2">
    <source>
        <dbReference type="Proteomes" id="UP000629098"/>
    </source>
</evidence>
<dbReference type="Proteomes" id="UP000629098">
    <property type="component" value="Unassembled WGS sequence"/>
</dbReference>
<accession>A0A8J6XGL8</accession>